<dbReference type="RefSeq" id="XP_009842132.1">
    <property type="nucleotide sequence ID" value="XM_009843830.1"/>
</dbReference>
<sequence>MRARSKQKCPAEAEKMRVLVAYKEYKDWKLVVKDNGVAMTTVRRVVNKGHVNKKLSGGARMGRSKVIPAIRDALERNVNDNCSYTFTAMKKFIAKDFPGVELSLQTISRHLLGMLYTTKTLRIEPATCNNDVNKTKPKAFVETLLTHQQDGDYIVYYDETNFNIYCHRTLGRAKKVQRATLVPPPSKGPNLQVQCAVSAEHGLVCHRLERGSIKMAQNAAFVEEIYQAMKCYMERQL</sequence>
<gene>
    <name evidence="1" type="ORF">H257_15660</name>
</gene>
<accession>W4FLD5</accession>
<protein>
    <recommendedName>
        <fullName evidence="2">Tc1-like transposase DDE domain-containing protein</fullName>
    </recommendedName>
</protein>
<reference evidence="1" key="1">
    <citation type="submission" date="2013-12" db="EMBL/GenBank/DDBJ databases">
        <title>The Genome Sequence of Aphanomyces astaci APO3.</title>
        <authorList>
            <consortium name="The Broad Institute Genomics Platform"/>
            <person name="Russ C."/>
            <person name="Tyler B."/>
            <person name="van West P."/>
            <person name="Dieguez-Uribeondo J."/>
            <person name="Young S.K."/>
            <person name="Zeng Q."/>
            <person name="Gargeya S."/>
            <person name="Fitzgerald M."/>
            <person name="Abouelleil A."/>
            <person name="Alvarado L."/>
            <person name="Chapman S.B."/>
            <person name="Gainer-Dewar J."/>
            <person name="Goldberg J."/>
            <person name="Griggs A."/>
            <person name="Gujja S."/>
            <person name="Hansen M."/>
            <person name="Howarth C."/>
            <person name="Imamovic A."/>
            <person name="Ireland A."/>
            <person name="Larimer J."/>
            <person name="McCowan C."/>
            <person name="Murphy C."/>
            <person name="Pearson M."/>
            <person name="Poon T.W."/>
            <person name="Priest M."/>
            <person name="Roberts A."/>
            <person name="Saif S."/>
            <person name="Shea T."/>
            <person name="Sykes S."/>
            <person name="Wortman J."/>
            <person name="Nusbaum C."/>
            <person name="Birren B."/>
        </authorList>
    </citation>
    <scope>NUCLEOTIDE SEQUENCE [LARGE SCALE GENOMIC DNA]</scope>
    <source>
        <strain evidence="1">APO3</strain>
    </source>
</reference>
<organism evidence="1">
    <name type="scientific">Aphanomyces astaci</name>
    <name type="common">Crayfish plague agent</name>
    <dbReference type="NCBI Taxonomy" id="112090"/>
    <lineage>
        <taxon>Eukaryota</taxon>
        <taxon>Sar</taxon>
        <taxon>Stramenopiles</taxon>
        <taxon>Oomycota</taxon>
        <taxon>Saprolegniomycetes</taxon>
        <taxon>Saprolegniales</taxon>
        <taxon>Verrucalvaceae</taxon>
        <taxon>Aphanomyces</taxon>
    </lineage>
</organism>
<dbReference type="AlphaFoldDB" id="W4FLD5"/>
<proteinExistence type="predicted"/>
<evidence type="ECO:0008006" key="2">
    <source>
        <dbReference type="Google" id="ProtNLM"/>
    </source>
</evidence>
<dbReference type="STRING" id="112090.W4FLD5"/>
<name>W4FLD5_APHAT</name>
<evidence type="ECO:0000313" key="1">
    <source>
        <dbReference type="EMBL" id="ETV68337.1"/>
    </source>
</evidence>
<dbReference type="EMBL" id="KI913186">
    <property type="protein sequence ID" value="ETV68337.1"/>
    <property type="molecule type" value="Genomic_DNA"/>
</dbReference>
<dbReference type="VEuPathDB" id="FungiDB:H257_15660"/>
<dbReference type="GeneID" id="20817656"/>
<dbReference type="OrthoDB" id="118294at2759"/>